<dbReference type="Proteomes" id="UP001165367">
    <property type="component" value="Unassembled WGS sequence"/>
</dbReference>
<dbReference type="RefSeq" id="WP_237871858.1">
    <property type="nucleotide sequence ID" value="NZ_JAKLTR010000006.1"/>
</dbReference>
<name>A0ABS9KRL0_9BACT</name>
<evidence type="ECO:0000256" key="1">
    <source>
        <dbReference type="SAM" id="SignalP"/>
    </source>
</evidence>
<protein>
    <recommendedName>
        <fullName evidence="4">DUF1735 domain-containing protein</fullName>
    </recommendedName>
</protein>
<gene>
    <name evidence="2" type="ORF">LZZ85_11730</name>
</gene>
<keyword evidence="1" id="KW-0732">Signal</keyword>
<feature type="signal peptide" evidence="1">
    <location>
        <begin position="1"/>
        <end position="24"/>
    </location>
</feature>
<evidence type="ECO:0000313" key="2">
    <source>
        <dbReference type="EMBL" id="MCG2614959.1"/>
    </source>
</evidence>
<sequence length="177" mass="18960">MKFGKITIVTVLMVTCLLSLTSCSKDDGAIPERIGIEDVPVITTNLVKNNGTLDTIFLASQAAYQGQIKIAMYFPGQPTPSKIDVVVRKNAAATNVKVFQADVTSYPATITVTAAQINTLFAQAQLTSGDTYDFAPDIYVGQKKYQAFPLVGLGNGQGVTGMSSIGFGEYVRVRIRP</sequence>
<organism evidence="2 3">
    <name type="scientific">Terrimonas ginsenosidimutans</name>
    <dbReference type="NCBI Taxonomy" id="2908004"/>
    <lineage>
        <taxon>Bacteria</taxon>
        <taxon>Pseudomonadati</taxon>
        <taxon>Bacteroidota</taxon>
        <taxon>Chitinophagia</taxon>
        <taxon>Chitinophagales</taxon>
        <taxon>Chitinophagaceae</taxon>
        <taxon>Terrimonas</taxon>
    </lineage>
</organism>
<keyword evidence="3" id="KW-1185">Reference proteome</keyword>
<accession>A0ABS9KRL0</accession>
<comment type="caution">
    <text evidence="2">The sequence shown here is derived from an EMBL/GenBank/DDBJ whole genome shotgun (WGS) entry which is preliminary data.</text>
</comment>
<dbReference type="EMBL" id="JAKLTR010000006">
    <property type="protein sequence ID" value="MCG2614959.1"/>
    <property type="molecule type" value="Genomic_DNA"/>
</dbReference>
<evidence type="ECO:0000313" key="3">
    <source>
        <dbReference type="Proteomes" id="UP001165367"/>
    </source>
</evidence>
<evidence type="ECO:0008006" key="4">
    <source>
        <dbReference type="Google" id="ProtNLM"/>
    </source>
</evidence>
<reference evidence="2" key="1">
    <citation type="submission" date="2022-01" db="EMBL/GenBank/DDBJ databases">
        <authorList>
            <person name="Jo J.-H."/>
            <person name="Im W.-T."/>
        </authorList>
    </citation>
    <scope>NUCLEOTIDE SEQUENCE</scope>
    <source>
        <strain evidence="2">NA20</strain>
    </source>
</reference>
<dbReference type="PROSITE" id="PS51257">
    <property type="entry name" value="PROKAR_LIPOPROTEIN"/>
    <property type="match status" value="1"/>
</dbReference>
<proteinExistence type="predicted"/>
<feature type="chain" id="PRO_5045169193" description="DUF1735 domain-containing protein" evidence="1">
    <location>
        <begin position="25"/>
        <end position="177"/>
    </location>
</feature>